<protein>
    <submittedName>
        <fullName evidence="1">Uncharacterized protein</fullName>
    </submittedName>
</protein>
<comment type="caution">
    <text evidence="1">The sequence shown here is derived from an EMBL/GenBank/DDBJ whole genome shotgun (WGS) entry which is preliminary data.</text>
</comment>
<dbReference type="Proteomes" id="UP000278673">
    <property type="component" value="Unassembled WGS sequence"/>
</dbReference>
<keyword evidence="2" id="KW-1185">Reference proteome</keyword>
<accession>A0A3M2M320</accession>
<proteinExistence type="predicted"/>
<name>A0A3M2M320_9ACTN</name>
<sequence>MGVQPTERVADLRFTHLGMRCRMPDQNGRTRAARLDTELLAYRIKRSPEVQLARGRVLRNAAE</sequence>
<dbReference type="EMBL" id="RFFJ01000030">
    <property type="protein sequence ID" value="RMI42875.1"/>
    <property type="molecule type" value="Genomic_DNA"/>
</dbReference>
<dbReference type="AlphaFoldDB" id="A0A3M2M320"/>
<evidence type="ECO:0000313" key="1">
    <source>
        <dbReference type="EMBL" id="RMI42875.1"/>
    </source>
</evidence>
<gene>
    <name evidence="1" type="ORF">EBN88_08435</name>
</gene>
<reference evidence="1 2" key="1">
    <citation type="submission" date="2018-10" db="EMBL/GenBank/DDBJ databases">
        <title>Isolation, diversity and antifungal activity of actinobacteria from wheat.</title>
        <authorList>
            <person name="Han C."/>
        </authorList>
    </citation>
    <scope>NUCLEOTIDE SEQUENCE [LARGE SCALE GENOMIC DNA]</scope>
    <source>
        <strain evidence="1 2">NEAU-YY642</strain>
    </source>
</reference>
<evidence type="ECO:0000313" key="2">
    <source>
        <dbReference type="Proteomes" id="UP000278673"/>
    </source>
</evidence>
<organism evidence="1 2">
    <name type="scientific">Streptomyces triticirhizae</name>
    <dbReference type="NCBI Taxonomy" id="2483353"/>
    <lineage>
        <taxon>Bacteria</taxon>
        <taxon>Bacillati</taxon>
        <taxon>Actinomycetota</taxon>
        <taxon>Actinomycetes</taxon>
        <taxon>Kitasatosporales</taxon>
        <taxon>Streptomycetaceae</taxon>
        <taxon>Streptomyces</taxon>
    </lineage>
</organism>